<protein>
    <submittedName>
        <fullName evidence="1">Uncharacterized protein</fullName>
    </submittedName>
</protein>
<accession>A0A0G4K8Y2</accession>
<reference evidence="2" key="1">
    <citation type="submission" date="2015-04" db="EMBL/GenBank/DDBJ databases">
        <authorList>
            <person name="Mushtaq Mamoona"/>
        </authorList>
    </citation>
    <scope>NUCLEOTIDE SEQUENCE [LARGE SCALE GENOMIC DNA]</scope>
    <source>
        <strain evidence="2">AN4859/03</strain>
    </source>
</reference>
<name>A0A0G4K8Y2_9SPIR</name>
<dbReference type="EMBL" id="CVLB01000002">
    <property type="protein sequence ID" value="CRF34411.1"/>
    <property type="molecule type" value="Genomic_DNA"/>
</dbReference>
<dbReference type="RefSeq" id="WP_048595208.1">
    <property type="nucleotide sequence ID" value="NZ_CVLB01000002.1"/>
</dbReference>
<gene>
    <name evidence="1" type="ORF">BRSU_2003</name>
</gene>
<proteinExistence type="predicted"/>
<evidence type="ECO:0000313" key="2">
    <source>
        <dbReference type="Proteomes" id="UP000043763"/>
    </source>
</evidence>
<dbReference type="OrthoDB" id="308883at2"/>
<evidence type="ECO:0000313" key="1">
    <source>
        <dbReference type="EMBL" id="CRF34411.1"/>
    </source>
</evidence>
<sequence>MIKHFIFIIFIFCLNAYSITQDDIYKLSYLKYNGYDIQREKSHIIGFHKDEYNYNLFLEDDNFDTNKLFVQTFDRDANIELKISDLKQNQKYNIKILEINIIKLGKILNTYNINIYPTLFNLEITDGYNNYKSIKENKTFIIKIPKQIIDNINERNINSFLKMDFYLNGSKKIKNFKEINNNTKTFDIELFSRYPYYFNVYNIKVIYD</sequence>
<organism evidence="1 2">
    <name type="scientific">Brachyspira suanatina</name>
    <dbReference type="NCBI Taxonomy" id="381802"/>
    <lineage>
        <taxon>Bacteria</taxon>
        <taxon>Pseudomonadati</taxon>
        <taxon>Spirochaetota</taxon>
        <taxon>Spirochaetia</taxon>
        <taxon>Brachyspirales</taxon>
        <taxon>Brachyspiraceae</taxon>
        <taxon>Brachyspira</taxon>
    </lineage>
</organism>
<keyword evidence="2" id="KW-1185">Reference proteome</keyword>
<dbReference type="AlphaFoldDB" id="A0A0G4K8Y2"/>
<dbReference type="Proteomes" id="UP000043763">
    <property type="component" value="Unassembled WGS sequence"/>
</dbReference>